<evidence type="ECO:0000256" key="4">
    <source>
        <dbReference type="PROSITE-ProRule" id="PRU00076"/>
    </source>
</evidence>
<dbReference type="SMART" id="SM00042">
    <property type="entry name" value="CUB"/>
    <property type="match status" value="1"/>
</dbReference>
<evidence type="ECO:0000256" key="5">
    <source>
        <dbReference type="SAM" id="MobiDB-lite"/>
    </source>
</evidence>
<comment type="caution">
    <text evidence="9">The sequence shown here is derived from an EMBL/GenBank/DDBJ whole genome shotgun (WGS) entry which is preliminary data.</text>
</comment>
<dbReference type="PROSITE" id="PS00022">
    <property type="entry name" value="EGF_1"/>
    <property type="match status" value="1"/>
</dbReference>
<evidence type="ECO:0000256" key="3">
    <source>
        <dbReference type="ARBA" id="ARBA00023157"/>
    </source>
</evidence>
<evidence type="ECO:0000256" key="1">
    <source>
        <dbReference type="ARBA" id="ARBA00022536"/>
    </source>
</evidence>
<dbReference type="CDD" id="cd00054">
    <property type="entry name" value="EGF_CA"/>
    <property type="match status" value="1"/>
</dbReference>
<evidence type="ECO:0000256" key="2">
    <source>
        <dbReference type="ARBA" id="ARBA00022737"/>
    </source>
</evidence>
<dbReference type="InterPro" id="IPR035914">
    <property type="entry name" value="Sperma_CUB_dom_sf"/>
</dbReference>
<dbReference type="SUPFAM" id="SSF49854">
    <property type="entry name" value="Spermadhesin, CUB domain"/>
    <property type="match status" value="1"/>
</dbReference>
<keyword evidence="6" id="KW-0812">Transmembrane</keyword>
<dbReference type="Gene3D" id="2.60.120.290">
    <property type="entry name" value="Spermadhesin, CUB domain"/>
    <property type="match status" value="1"/>
</dbReference>
<dbReference type="InterPro" id="IPR051216">
    <property type="entry name" value="Teneurin"/>
</dbReference>
<dbReference type="PANTHER" id="PTHR11219:SF69">
    <property type="entry name" value="TENEURIN-A"/>
    <property type="match status" value="1"/>
</dbReference>
<keyword evidence="1 4" id="KW-0245">EGF-like domain</keyword>
<dbReference type="Pfam" id="PF00431">
    <property type="entry name" value="CUB"/>
    <property type="match status" value="1"/>
</dbReference>
<evidence type="ECO:0000313" key="9">
    <source>
        <dbReference type="EMBL" id="KAJ4457204.1"/>
    </source>
</evidence>
<dbReference type="Pfam" id="PF23106">
    <property type="entry name" value="EGF_Teneurin"/>
    <property type="match status" value="1"/>
</dbReference>
<keyword evidence="3 4" id="KW-1015">Disulfide bond</keyword>
<keyword evidence="6" id="KW-1133">Transmembrane helix</keyword>
<dbReference type="PANTHER" id="PTHR11219">
    <property type="entry name" value="TENEURIN AND N-ACETYLGLUCOSAMINE-1-PHOSPHODIESTER ALPHA-N-ACETYLGLUCOSAMINIDASE"/>
    <property type="match status" value="1"/>
</dbReference>
<keyword evidence="10" id="KW-1185">Reference proteome</keyword>
<feature type="region of interest" description="Disordered" evidence="5">
    <location>
        <begin position="1071"/>
        <end position="1094"/>
    </location>
</feature>
<sequence length="1094" mass="118188">MLAYLARMHLQKWLASNASLAEDAARATVSGIGGPRRLEIGVGNSGWAPAVVYSPTHRRLRKASFVTLVFALLAFGQAWKCSDQAQPIDLVAAPGAIYEADGMYPADMGCQWRVHPSGMDPYATLVIAFSTFNLALGDHLYIWDGVDPVGPATYDLTGTSIPDPIQTTGQAFFMEFVSDHNWQALGFEATYSIVPPPPPCDPGWYAYPGCQVQVPDFLVTSYAWGSPSSIYLFSGGVLTPQVDVTGPIGVSVKMAGPEKVIYTTIDGNQIIMCDYPSFTGCSTLFTAETGGILTFLEYDETNELVIAVDQLTSQIFIIDPTGTIPTQTFTMSFYRLIGLAVDTENRKIYFSSQSPAQIWVMNYDGTGLTALTPDLGYFLMYGLVLNRNLGVLIFVNSYTGEFFMMNTDGTDMHPWSSMNAYAMSYMTLVEQTSGTWLLWSNEFGEIHAAPMLPDAEPYLVASGLQWAFEIAPLLFGSCGEDDLCSGHGQCTGDGCHCDPGWMGTDCSVGMQPLECPNGCSGHGTCNQWTGYCTCDPGYEQPDCHPAFTPVICPAQYFFPATYTTAEVVGDELQLLTHGYNISKYVIARGPPPEQTNPHCILPPVLNQPDPSDLCIIDMSTSVLISELALCPDVVVTTVDNGATTLEYSIPMHVLSMVRTGIDPNGEPVIGWRYQSMDILLIQTIALNLSTSVHVMHLVNYTSLEKGDSFFDHSNADFTFHFTTWTNQHYTQTGLPFLSSYPPALDPAMISIVPDPAADDCADPVRFCAHGFVMTIVGLQSPCQVAGRFIIGEHVECSDPALCPRDAGGDFFGIFDIDPGTCDVALVNITVTGQLWVDMTDQGTAIAWGRRASVLGQLSAQSILAASNMAYLRVCTLPHVGTACPEGSYQILITDNVMGPLAVQLAGIFTHDTMNYNLSMVYDLLAFHYALAVDTNPNLITELQFDAHWNGFVPGHISESAYQAKLRSKLRGPKARTVTWWNRSPMAATNGAGEEDQGPLVIESPVDYSVRITMNGGAVDPLPSPPTPVTPGGLPASTVAAISVGSVVGVFAIVGAVATTLVVTRRMRARAQAKGTKGAKQTPVPQPPQAEHKDS</sequence>
<feature type="domain" description="EGF-like" evidence="8">
    <location>
        <begin position="511"/>
        <end position="544"/>
    </location>
</feature>
<gene>
    <name evidence="9" type="ORF">PAPYR_7370</name>
</gene>
<evidence type="ECO:0000256" key="6">
    <source>
        <dbReference type="SAM" id="Phobius"/>
    </source>
</evidence>
<dbReference type="Proteomes" id="UP001141327">
    <property type="component" value="Unassembled WGS sequence"/>
</dbReference>
<feature type="disulfide bond" evidence="4">
    <location>
        <begin position="534"/>
        <end position="543"/>
    </location>
</feature>
<evidence type="ECO:0000313" key="10">
    <source>
        <dbReference type="Proteomes" id="UP001141327"/>
    </source>
</evidence>
<feature type="disulfide bond" evidence="4">
    <location>
        <begin position="515"/>
        <end position="525"/>
    </location>
</feature>
<keyword evidence="6" id="KW-0472">Membrane</keyword>
<evidence type="ECO:0008006" key="11">
    <source>
        <dbReference type="Google" id="ProtNLM"/>
    </source>
</evidence>
<reference evidence="9" key="1">
    <citation type="journal article" date="2022" name="bioRxiv">
        <title>Genomics of Preaxostyla Flagellates Illuminates Evolutionary Transitions and the Path Towards Mitochondrial Loss.</title>
        <authorList>
            <person name="Novak L.V.F."/>
            <person name="Treitli S.C."/>
            <person name="Pyrih J."/>
            <person name="Halakuc P."/>
            <person name="Pipaliya S.V."/>
            <person name="Vacek V."/>
            <person name="Brzon O."/>
            <person name="Soukal P."/>
            <person name="Eme L."/>
            <person name="Dacks J.B."/>
            <person name="Karnkowska A."/>
            <person name="Elias M."/>
            <person name="Hampl V."/>
        </authorList>
    </citation>
    <scope>NUCLEOTIDE SEQUENCE</scope>
    <source>
        <strain evidence="9">RCP-MX</strain>
    </source>
</reference>
<organism evidence="9 10">
    <name type="scientific">Paratrimastix pyriformis</name>
    <dbReference type="NCBI Taxonomy" id="342808"/>
    <lineage>
        <taxon>Eukaryota</taxon>
        <taxon>Metamonada</taxon>
        <taxon>Preaxostyla</taxon>
        <taxon>Paratrimastigidae</taxon>
        <taxon>Paratrimastix</taxon>
    </lineage>
</organism>
<dbReference type="EMBL" id="JAPMOS010000052">
    <property type="protein sequence ID" value="KAJ4457204.1"/>
    <property type="molecule type" value="Genomic_DNA"/>
</dbReference>
<dbReference type="Gene3D" id="2.60.120.260">
    <property type="entry name" value="Galactose-binding domain-like"/>
    <property type="match status" value="1"/>
</dbReference>
<dbReference type="SMART" id="SM00181">
    <property type="entry name" value="EGF"/>
    <property type="match status" value="2"/>
</dbReference>
<dbReference type="InterPro" id="IPR000742">
    <property type="entry name" value="EGF"/>
</dbReference>
<dbReference type="Gene3D" id="2.120.10.30">
    <property type="entry name" value="TolB, C-terminal domain"/>
    <property type="match status" value="1"/>
</dbReference>
<dbReference type="PROSITE" id="PS01180">
    <property type="entry name" value="CUB"/>
    <property type="match status" value="1"/>
</dbReference>
<keyword evidence="2" id="KW-0677">Repeat</keyword>
<dbReference type="InterPro" id="IPR011042">
    <property type="entry name" value="6-blade_b-propeller_TolB-like"/>
</dbReference>
<dbReference type="CDD" id="cd00041">
    <property type="entry name" value="CUB"/>
    <property type="match status" value="1"/>
</dbReference>
<feature type="transmembrane region" description="Helical" evidence="6">
    <location>
        <begin position="1038"/>
        <end position="1063"/>
    </location>
</feature>
<dbReference type="InterPro" id="IPR000859">
    <property type="entry name" value="CUB_dom"/>
</dbReference>
<evidence type="ECO:0000259" key="7">
    <source>
        <dbReference type="PROSITE" id="PS01180"/>
    </source>
</evidence>
<name>A0ABQ8UIV4_9EUKA</name>
<dbReference type="SUPFAM" id="SSF63825">
    <property type="entry name" value="YWTD domain"/>
    <property type="match status" value="1"/>
</dbReference>
<comment type="caution">
    <text evidence="4">Lacks conserved residue(s) required for the propagation of feature annotation.</text>
</comment>
<dbReference type="Gene3D" id="2.10.25.10">
    <property type="entry name" value="Laminin"/>
    <property type="match status" value="1"/>
</dbReference>
<protein>
    <recommendedName>
        <fullName evidence="11">CUB domain-containing protein</fullName>
    </recommendedName>
</protein>
<proteinExistence type="predicted"/>
<accession>A0ABQ8UIV4</accession>
<feature type="domain" description="CUB" evidence="7">
    <location>
        <begin position="81"/>
        <end position="194"/>
    </location>
</feature>
<dbReference type="PROSITE" id="PS50026">
    <property type="entry name" value="EGF_3"/>
    <property type="match status" value="1"/>
</dbReference>
<dbReference type="PROSITE" id="PS01186">
    <property type="entry name" value="EGF_2"/>
    <property type="match status" value="2"/>
</dbReference>
<evidence type="ECO:0000259" key="8">
    <source>
        <dbReference type="PROSITE" id="PS50026"/>
    </source>
</evidence>